<gene>
    <name evidence="6" type="ORF">COLO4_21987</name>
</gene>
<protein>
    <submittedName>
        <fullName evidence="6">Drug/metabolite transporter</fullName>
    </submittedName>
</protein>
<dbReference type="GO" id="GO:0016020">
    <property type="term" value="C:membrane"/>
    <property type="evidence" value="ECO:0007669"/>
    <property type="project" value="InterPro"/>
</dbReference>
<keyword evidence="7" id="KW-1185">Reference proteome</keyword>
<comment type="caution">
    <text evidence="6">The sequence shown here is derived from an EMBL/GenBank/DDBJ whole genome shotgun (WGS) entry which is preliminary data.</text>
</comment>
<evidence type="ECO:0000313" key="7">
    <source>
        <dbReference type="Proteomes" id="UP000187203"/>
    </source>
</evidence>
<keyword evidence="4 5" id="KW-0472">Membrane</keyword>
<dbReference type="STRING" id="93759.A0A1R3IPU3"/>
<keyword evidence="2 5" id="KW-0812">Transmembrane</keyword>
<feature type="transmembrane region" description="Helical" evidence="5">
    <location>
        <begin position="69"/>
        <end position="87"/>
    </location>
</feature>
<evidence type="ECO:0000256" key="2">
    <source>
        <dbReference type="ARBA" id="ARBA00022692"/>
    </source>
</evidence>
<feature type="transmembrane region" description="Helical" evidence="5">
    <location>
        <begin position="45"/>
        <end position="62"/>
    </location>
</feature>
<dbReference type="PANTHER" id="PTHR31218">
    <property type="entry name" value="WAT1-RELATED PROTEIN"/>
    <property type="match status" value="1"/>
</dbReference>
<evidence type="ECO:0000313" key="6">
    <source>
        <dbReference type="EMBL" id="OMO84530.1"/>
    </source>
</evidence>
<feature type="transmembrane region" description="Helical" evidence="5">
    <location>
        <begin position="93"/>
        <end position="113"/>
    </location>
</feature>
<reference evidence="7" key="1">
    <citation type="submission" date="2013-09" db="EMBL/GenBank/DDBJ databases">
        <title>Corchorus olitorius genome sequencing.</title>
        <authorList>
            <person name="Alam M."/>
            <person name="Haque M.S."/>
            <person name="Islam M.S."/>
            <person name="Emdad E.M."/>
            <person name="Islam M.M."/>
            <person name="Ahmed B."/>
            <person name="Halim A."/>
            <person name="Hossen Q.M.M."/>
            <person name="Hossain M.Z."/>
            <person name="Ahmed R."/>
            <person name="Khan M.M."/>
            <person name="Islam R."/>
            <person name="Rashid M.M."/>
            <person name="Khan S.A."/>
            <person name="Rahman M.S."/>
            <person name="Alam M."/>
            <person name="Yahiya A.S."/>
            <person name="Khan M.S."/>
            <person name="Azam M.S."/>
            <person name="Haque T."/>
            <person name="Lashkar M.Z.H."/>
            <person name="Akhand A.I."/>
            <person name="Morshed G."/>
            <person name="Roy S."/>
            <person name="Uddin K.S."/>
            <person name="Rabeya T."/>
            <person name="Hossain A.S."/>
            <person name="Chowdhury A."/>
            <person name="Snigdha A.R."/>
            <person name="Mortoza M.S."/>
            <person name="Matin S.A."/>
            <person name="Hoque S.M.E."/>
            <person name="Islam M.K."/>
            <person name="Roy D.K."/>
            <person name="Haider R."/>
            <person name="Moosa M.M."/>
            <person name="Elias S.M."/>
            <person name="Hasan A.M."/>
            <person name="Jahan S."/>
            <person name="Shafiuddin M."/>
            <person name="Mahmood N."/>
            <person name="Shommy N.S."/>
        </authorList>
    </citation>
    <scope>NUCLEOTIDE SEQUENCE [LARGE SCALE GENOMIC DNA]</scope>
    <source>
        <strain evidence="7">cv. O-4</strain>
    </source>
</reference>
<sequence length="170" mass="18318">MAELNSASVTRMLRVPERAKLHMAMTVFQLGYAGNHVIMRVALNMGGLIGSAMVFAIQIWVVDRGGPLFVSMYLPLQTLLAAVMATVTLGEEFYLGGIIGAALIIAGLYLVILGKSQESKFVSEKDPIYSMSEKNQVEDPDSGRDPGAPFLTIAEARQLIPPLSAGSTFR</sequence>
<organism evidence="6 7">
    <name type="scientific">Corchorus olitorius</name>
    <dbReference type="NCBI Taxonomy" id="93759"/>
    <lineage>
        <taxon>Eukaryota</taxon>
        <taxon>Viridiplantae</taxon>
        <taxon>Streptophyta</taxon>
        <taxon>Embryophyta</taxon>
        <taxon>Tracheophyta</taxon>
        <taxon>Spermatophyta</taxon>
        <taxon>Magnoliopsida</taxon>
        <taxon>eudicotyledons</taxon>
        <taxon>Gunneridae</taxon>
        <taxon>Pentapetalae</taxon>
        <taxon>rosids</taxon>
        <taxon>malvids</taxon>
        <taxon>Malvales</taxon>
        <taxon>Malvaceae</taxon>
        <taxon>Grewioideae</taxon>
        <taxon>Apeibeae</taxon>
        <taxon>Corchorus</taxon>
    </lineage>
</organism>
<dbReference type="AlphaFoldDB" id="A0A1R3IPU3"/>
<evidence type="ECO:0000256" key="1">
    <source>
        <dbReference type="ARBA" id="ARBA00004141"/>
    </source>
</evidence>
<evidence type="ECO:0000256" key="3">
    <source>
        <dbReference type="ARBA" id="ARBA00022989"/>
    </source>
</evidence>
<name>A0A1R3IPU3_9ROSI</name>
<dbReference type="EMBL" id="AWUE01017841">
    <property type="protein sequence ID" value="OMO84530.1"/>
    <property type="molecule type" value="Genomic_DNA"/>
</dbReference>
<dbReference type="OrthoDB" id="906389at2759"/>
<dbReference type="InterPro" id="IPR037185">
    <property type="entry name" value="EmrE-like"/>
</dbReference>
<dbReference type="SUPFAM" id="SSF103481">
    <property type="entry name" value="Multidrug resistance efflux transporter EmrE"/>
    <property type="match status" value="1"/>
</dbReference>
<dbReference type="InterPro" id="IPR030184">
    <property type="entry name" value="WAT1-related"/>
</dbReference>
<evidence type="ECO:0000256" key="5">
    <source>
        <dbReference type="SAM" id="Phobius"/>
    </source>
</evidence>
<dbReference type="Proteomes" id="UP000187203">
    <property type="component" value="Unassembled WGS sequence"/>
</dbReference>
<dbReference type="GO" id="GO:0022857">
    <property type="term" value="F:transmembrane transporter activity"/>
    <property type="evidence" value="ECO:0007669"/>
    <property type="project" value="InterPro"/>
</dbReference>
<evidence type="ECO:0000256" key="4">
    <source>
        <dbReference type="ARBA" id="ARBA00023136"/>
    </source>
</evidence>
<comment type="subcellular location">
    <subcellularLocation>
        <location evidence="1">Membrane</location>
        <topology evidence="1">Multi-pass membrane protein</topology>
    </subcellularLocation>
</comment>
<proteinExistence type="predicted"/>
<accession>A0A1R3IPU3</accession>
<keyword evidence="3 5" id="KW-1133">Transmembrane helix</keyword>